<reference evidence="2 3" key="1">
    <citation type="submission" date="2020-08" db="EMBL/GenBank/DDBJ databases">
        <title>Sequencing the genomes of 1000 actinobacteria strains.</title>
        <authorList>
            <person name="Klenk H.-P."/>
        </authorList>
    </citation>
    <scope>NUCLEOTIDE SEQUENCE [LARGE SCALE GENOMIC DNA]</scope>
    <source>
        <strain evidence="2 3">DSM 45362</strain>
    </source>
</reference>
<keyword evidence="3" id="KW-1185">Reference proteome</keyword>
<evidence type="ECO:0000313" key="2">
    <source>
        <dbReference type="EMBL" id="MBB5870099.1"/>
    </source>
</evidence>
<evidence type="ECO:0000313" key="3">
    <source>
        <dbReference type="Proteomes" id="UP000587527"/>
    </source>
</evidence>
<dbReference type="EMBL" id="JACHMN010000002">
    <property type="protein sequence ID" value="MBB5870099.1"/>
    <property type="molecule type" value="Genomic_DNA"/>
</dbReference>
<name>A0A841BSD3_9ACTN</name>
<dbReference type="Proteomes" id="UP000587527">
    <property type="component" value="Unassembled WGS sequence"/>
</dbReference>
<accession>A0A841BSD3</accession>
<protein>
    <submittedName>
        <fullName evidence="2">Uncharacterized protein</fullName>
    </submittedName>
</protein>
<feature type="compositionally biased region" description="Basic and acidic residues" evidence="1">
    <location>
        <begin position="40"/>
        <end position="57"/>
    </location>
</feature>
<feature type="compositionally biased region" description="Basic and acidic residues" evidence="1">
    <location>
        <begin position="16"/>
        <end position="33"/>
    </location>
</feature>
<sequence length="57" mass="6251">MSSPDGKIAAPTSDPATERASDEQERLAARQEQDTEVSEPDPREPREPTEPFSGSEH</sequence>
<proteinExistence type="predicted"/>
<dbReference type="AlphaFoldDB" id="A0A841BSD3"/>
<gene>
    <name evidence="2" type="ORF">F4553_003478</name>
</gene>
<comment type="caution">
    <text evidence="2">The sequence shown here is derived from an EMBL/GenBank/DDBJ whole genome shotgun (WGS) entry which is preliminary data.</text>
</comment>
<organism evidence="2 3">
    <name type="scientific">Allocatelliglobosispora scoriae</name>
    <dbReference type="NCBI Taxonomy" id="643052"/>
    <lineage>
        <taxon>Bacteria</taxon>
        <taxon>Bacillati</taxon>
        <taxon>Actinomycetota</taxon>
        <taxon>Actinomycetes</taxon>
        <taxon>Micromonosporales</taxon>
        <taxon>Micromonosporaceae</taxon>
        <taxon>Allocatelliglobosispora</taxon>
    </lineage>
</organism>
<dbReference type="RefSeq" id="WP_184837230.1">
    <property type="nucleotide sequence ID" value="NZ_JACHMN010000002.1"/>
</dbReference>
<evidence type="ECO:0000256" key="1">
    <source>
        <dbReference type="SAM" id="MobiDB-lite"/>
    </source>
</evidence>
<feature type="region of interest" description="Disordered" evidence="1">
    <location>
        <begin position="1"/>
        <end position="57"/>
    </location>
</feature>